<dbReference type="Proteomes" id="UP000004259">
    <property type="component" value="Unassembled WGS sequence"/>
</dbReference>
<sequence>MDKFEKDILGKIFDDDADDVKACPVPGTALPKGMALAMAYVPFQMWETPYEDDVAFSRGTVFPCLDKPFIGEEAVKNARTE</sequence>
<reference evidence="1 2" key="1">
    <citation type="submission" date="2011-02" db="EMBL/GenBank/DDBJ databases">
        <authorList>
            <person name="Nelson K.E."/>
            <person name="Sutton G."/>
            <person name="Torralba M."/>
            <person name="Durkin S."/>
            <person name="Harkins D."/>
            <person name="Montgomery R."/>
            <person name="Ziemer C."/>
            <person name="Klaassens E."/>
            <person name="Ocuiv P."/>
            <person name="Morrison M."/>
        </authorList>
    </citation>
    <scope>NUCLEOTIDE SEQUENCE [LARGE SCALE GENOMIC DNA]</scope>
    <source>
        <strain evidence="1 2">8</strain>
    </source>
</reference>
<dbReference type="STRING" id="246199.CUS_7496"/>
<proteinExistence type="predicted"/>
<dbReference type="RefSeq" id="WP_002852977.1">
    <property type="nucleotide sequence ID" value="NZ_ADKM02000130.1"/>
</dbReference>
<dbReference type="OrthoDB" id="9800571at2"/>
<dbReference type="Pfam" id="PF11007">
    <property type="entry name" value="CotJA"/>
    <property type="match status" value="1"/>
</dbReference>
<comment type="caution">
    <text evidence="1">The sequence shown here is derived from an EMBL/GenBank/DDBJ whole genome shotgun (WGS) entry which is preliminary data.</text>
</comment>
<evidence type="ECO:0000313" key="2">
    <source>
        <dbReference type="Proteomes" id="UP000004259"/>
    </source>
</evidence>
<dbReference type="eggNOG" id="ENOG5033B4S">
    <property type="taxonomic scope" value="Bacteria"/>
</dbReference>
<accession>E9SGW8</accession>
<organism evidence="1 2">
    <name type="scientific">Ruminococcus albus 8</name>
    <dbReference type="NCBI Taxonomy" id="246199"/>
    <lineage>
        <taxon>Bacteria</taxon>
        <taxon>Bacillati</taxon>
        <taxon>Bacillota</taxon>
        <taxon>Clostridia</taxon>
        <taxon>Eubacteriales</taxon>
        <taxon>Oscillospiraceae</taxon>
        <taxon>Ruminococcus</taxon>
    </lineage>
</organism>
<dbReference type="InterPro" id="IPR020256">
    <property type="entry name" value="Spore_coat_CotJA"/>
</dbReference>
<evidence type="ECO:0008006" key="3">
    <source>
        <dbReference type="Google" id="ProtNLM"/>
    </source>
</evidence>
<protein>
    <recommendedName>
        <fullName evidence="3">Spore coat associated protein JA (CotJA)</fullName>
    </recommendedName>
</protein>
<keyword evidence="2" id="KW-1185">Reference proteome</keyword>
<name>E9SGW8_RUMAL</name>
<dbReference type="AlphaFoldDB" id="E9SGW8"/>
<dbReference type="EMBL" id="ADKM02000130">
    <property type="protein sequence ID" value="EGC01434.1"/>
    <property type="molecule type" value="Genomic_DNA"/>
</dbReference>
<gene>
    <name evidence="1" type="ORF">CUS_7496</name>
</gene>
<evidence type="ECO:0000313" key="1">
    <source>
        <dbReference type="EMBL" id="EGC01434.1"/>
    </source>
</evidence>